<name>D1YIB2_LACGS</name>
<dbReference type="SUPFAM" id="SSF52540">
    <property type="entry name" value="P-loop containing nucleoside triphosphate hydrolases"/>
    <property type="match status" value="1"/>
</dbReference>
<evidence type="ECO:0000313" key="1">
    <source>
        <dbReference type="EMBL" id="EFB62812.1"/>
    </source>
</evidence>
<dbReference type="Proteomes" id="UP000003684">
    <property type="component" value="Unassembled WGS sequence"/>
</dbReference>
<dbReference type="PANTHER" id="PTHR41259:SF1">
    <property type="entry name" value="DOUBLE-STRAND BREAK REPAIR RAD50 ATPASE, PUTATIVE-RELATED"/>
    <property type="match status" value="1"/>
</dbReference>
<evidence type="ECO:0000313" key="2">
    <source>
        <dbReference type="Proteomes" id="UP000003684"/>
    </source>
</evidence>
<reference evidence="1 2" key="1">
    <citation type="submission" date="2009-12" db="EMBL/GenBank/DDBJ databases">
        <title>Genome Sequence of Lactobacillus gasseri 224-1.</title>
        <authorList>
            <person name="Durkin A.S."/>
            <person name="Madupu R."/>
            <person name="Torralba M."/>
            <person name="Methe B."/>
            <person name="Sutton G."/>
            <person name="Strausberg R.L."/>
            <person name="Nelson K.E."/>
        </authorList>
    </citation>
    <scope>NUCLEOTIDE SEQUENCE [LARGE SCALE GENOMIC DNA]</scope>
    <source>
        <strain evidence="1 2">224-1</strain>
    </source>
</reference>
<dbReference type="AlphaFoldDB" id="D1YIB2"/>
<comment type="caution">
    <text evidence="1">The sequence shown here is derived from an EMBL/GenBank/DDBJ whole genome shotgun (WGS) entry which is preliminary data.</text>
</comment>
<gene>
    <name evidence="1" type="ORF">HMPREF9209_0281</name>
</gene>
<dbReference type="InterPro" id="IPR027417">
    <property type="entry name" value="P-loop_NTPase"/>
</dbReference>
<proteinExistence type="predicted"/>
<dbReference type="Gene3D" id="3.40.50.300">
    <property type="entry name" value="P-loop containing nucleotide triphosphate hydrolases"/>
    <property type="match status" value="1"/>
</dbReference>
<accession>D1YIB2</accession>
<dbReference type="EMBL" id="ADFT01000011">
    <property type="protein sequence ID" value="EFB62812.1"/>
    <property type="molecule type" value="Genomic_DNA"/>
</dbReference>
<sequence length="70" mass="8047">MKLAFVEQVADKIALPILIDDAFVNFDAQRTNYIVELLKELAKKTQVLIFTARQDLVTNLAMKPIRIEKE</sequence>
<dbReference type="PANTHER" id="PTHR41259">
    <property type="entry name" value="DOUBLE-STRAND BREAK REPAIR RAD50 ATPASE, PUTATIVE-RELATED"/>
    <property type="match status" value="1"/>
</dbReference>
<protein>
    <submittedName>
        <fullName evidence="1">Uncharacterized protein</fullName>
    </submittedName>
</protein>
<organism evidence="1 2">
    <name type="scientific">Lactobacillus gasseri 224-1</name>
    <dbReference type="NCBI Taxonomy" id="679196"/>
    <lineage>
        <taxon>Bacteria</taxon>
        <taxon>Bacillati</taxon>
        <taxon>Bacillota</taxon>
        <taxon>Bacilli</taxon>
        <taxon>Lactobacillales</taxon>
        <taxon>Lactobacillaceae</taxon>
        <taxon>Lactobacillus</taxon>
    </lineage>
</organism>